<dbReference type="InterPro" id="IPR050958">
    <property type="entry name" value="Cell_Adh-Cytoskel_Orgn"/>
</dbReference>
<accession>A0A7R8ZIQ2</accession>
<dbReference type="GO" id="GO:0005886">
    <property type="term" value="C:plasma membrane"/>
    <property type="evidence" value="ECO:0007669"/>
    <property type="project" value="TreeGrafter"/>
</dbReference>
<dbReference type="SMART" id="SM00409">
    <property type="entry name" value="IG"/>
    <property type="match status" value="1"/>
</dbReference>
<dbReference type="EMBL" id="OB660702">
    <property type="protein sequence ID" value="CAD7225948.1"/>
    <property type="molecule type" value="Genomic_DNA"/>
</dbReference>
<comment type="caution">
    <text evidence="4">Lacks conserved residue(s) required for the propagation of feature annotation.</text>
</comment>
<dbReference type="Pfam" id="PF07679">
    <property type="entry name" value="I-set"/>
    <property type="match status" value="1"/>
</dbReference>
<keyword evidence="2 4" id="KW-1015">Disulfide bond</keyword>
<name>A0A7R8ZIQ2_9CRUS</name>
<dbReference type="InterPro" id="IPR013783">
    <property type="entry name" value="Ig-like_fold"/>
</dbReference>
<dbReference type="PROSITE" id="PS50026">
    <property type="entry name" value="EGF_3"/>
    <property type="match status" value="1"/>
</dbReference>
<dbReference type="PANTHER" id="PTHR45080">
    <property type="entry name" value="CONTACTIN 5"/>
    <property type="match status" value="1"/>
</dbReference>
<dbReference type="GO" id="GO:0030424">
    <property type="term" value="C:axon"/>
    <property type="evidence" value="ECO:0007669"/>
    <property type="project" value="TreeGrafter"/>
</dbReference>
<dbReference type="InterPro" id="IPR003599">
    <property type="entry name" value="Ig_sub"/>
</dbReference>
<reference evidence="5" key="1">
    <citation type="submission" date="2020-11" db="EMBL/GenBank/DDBJ databases">
        <authorList>
            <person name="Tran Van P."/>
        </authorList>
    </citation>
    <scope>NUCLEOTIDE SEQUENCE</scope>
</reference>
<evidence type="ECO:0000313" key="5">
    <source>
        <dbReference type="EMBL" id="CAD7225948.1"/>
    </source>
</evidence>
<keyword evidence="3" id="KW-0393">Immunoglobulin domain</keyword>
<organism evidence="5">
    <name type="scientific">Cyprideis torosa</name>
    <dbReference type="NCBI Taxonomy" id="163714"/>
    <lineage>
        <taxon>Eukaryota</taxon>
        <taxon>Metazoa</taxon>
        <taxon>Ecdysozoa</taxon>
        <taxon>Arthropoda</taxon>
        <taxon>Crustacea</taxon>
        <taxon>Oligostraca</taxon>
        <taxon>Ostracoda</taxon>
        <taxon>Podocopa</taxon>
        <taxon>Podocopida</taxon>
        <taxon>Cytherocopina</taxon>
        <taxon>Cytheroidea</taxon>
        <taxon>Cytherideidae</taxon>
        <taxon>Cyprideis</taxon>
    </lineage>
</organism>
<dbReference type="Gene3D" id="2.10.25.10">
    <property type="entry name" value="Laminin"/>
    <property type="match status" value="1"/>
</dbReference>
<keyword evidence="4" id="KW-0245">EGF-like domain</keyword>
<feature type="disulfide bond" evidence="4">
    <location>
        <begin position="310"/>
        <end position="327"/>
    </location>
</feature>
<feature type="disulfide bond" evidence="4">
    <location>
        <begin position="329"/>
        <end position="338"/>
    </location>
</feature>
<dbReference type="SMART" id="SM00408">
    <property type="entry name" value="IGc2"/>
    <property type="match status" value="1"/>
</dbReference>
<evidence type="ECO:0000256" key="1">
    <source>
        <dbReference type="ARBA" id="ARBA00022729"/>
    </source>
</evidence>
<dbReference type="PROSITE" id="PS50835">
    <property type="entry name" value="IG_LIKE"/>
    <property type="match status" value="1"/>
</dbReference>
<dbReference type="OrthoDB" id="6133584at2759"/>
<dbReference type="AlphaFoldDB" id="A0A7R8ZIQ2"/>
<evidence type="ECO:0000256" key="4">
    <source>
        <dbReference type="PROSITE-ProRule" id="PRU00076"/>
    </source>
</evidence>
<dbReference type="Gene3D" id="2.60.40.10">
    <property type="entry name" value="Immunoglobulins"/>
    <property type="match status" value="1"/>
</dbReference>
<dbReference type="InterPro" id="IPR013098">
    <property type="entry name" value="Ig_I-set"/>
</dbReference>
<dbReference type="GO" id="GO:0043025">
    <property type="term" value="C:neuronal cell body"/>
    <property type="evidence" value="ECO:0007669"/>
    <property type="project" value="TreeGrafter"/>
</dbReference>
<protein>
    <submittedName>
        <fullName evidence="5">Uncharacterized protein</fullName>
    </submittedName>
</protein>
<dbReference type="FunFam" id="2.60.40.10:FF:000032">
    <property type="entry name" value="palladin isoform X1"/>
    <property type="match status" value="1"/>
</dbReference>
<dbReference type="GO" id="GO:0007156">
    <property type="term" value="P:homophilic cell adhesion via plasma membrane adhesion molecules"/>
    <property type="evidence" value="ECO:0007669"/>
    <property type="project" value="TreeGrafter"/>
</dbReference>
<dbReference type="InterPro" id="IPR003598">
    <property type="entry name" value="Ig_sub2"/>
</dbReference>
<gene>
    <name evidence="5" type="ORF">CTOB1V02_LOCUS3876</name>
</gene>
<dbReference type="InterPro" id="IPR007110">
    <property type="entry name" value="Ig-like_dom"/>
</dbReference>
<keyword evidence="1" id="KW-0732">Signal</keyword>
<evidence type="ECO:0000256" key="3">
    <source>
        <dbReference type="ARBA" id="ARBA00023319"/>
    </source>
</evidence>
<proteinExistence type="predicted"/>
<dbReference type="InterPro" id="IPR036179">
    <property type="entry name" value="Ig-like_dom_sf"/>
</dbReference>
<dbReference type="SUPFAM" id="SSF48726">
    <property type="entry name" value="Immunoglobulin"/>
    <property type="match status" value="1"/>
</dbReference>
<dbReference type="GO" id="GO:0008046">
    <property type="term" value="F:axon guidance receptor activity"/>
    <property type="evidence" value="ECO:0007669"/>
    <property type="project" value="TreeGrafter"/>
</dbReference>
<dbReference type="CDD" id="cd00096">
    <property type="entry name" value="Ig"/>
    <property type="match status" value="1"/>
</dbReference>
<dbReference type="Pfam" id="PF00008">
    <property type="entry name" value="EGF"/>
    <property type="match status" value="1"/>
</dbReference>
<dbReference type="GO" id="GO:0050808">
    <property type="term" value="P:synapse organization"/>
    <property type="evidence" value="ECO:0007669"/>
    <property type="project" value="TreeGrafter"/>
</dbReference>
<dbReference type="PANTHER" id="PTHR45080:SF8">
    <property type="entry name" value="IG-LIKE DOMAIN-CONTAINING PROTEIN"/>
    <property type="match status" value="1"/>
</dbReference>
<evidence type="ECO:0000256" key="2">
    <source>
        <dbReference type="ARBA" id="ARBA00023157"/>
    </source>
</evidence>
<dbReference type="PROSITE" id="PS01186">
    <property type="entry name" value="EGF_2"/>
    <property type="match status" value="1"/>
</dbReference>
<sequence length="410" mass="46692">MKSIWPTDSELSRFLLLLLLAIIMDLNEASKCSNVDPELLQEPEARAFIADTVVEAVAWNRSRIAPDATYHATFRIIRVVKGGDTLLIPKTLKFKFRHPAWKKSNFSSSTFHRQSKCLFDFHAALRRPYFLFLEKPRKSRRIKLAALPEPSNRKVQKRISKILCKGCAQAPKIHGLPKTIVISSSDKLRLTCRISGLPTPVVSWYKDGRLMTDGQEIAEKQIKDNKDSRIRIRSKKRRRSRLVVKNLSPSDSGDYECRATSLVGPPAVSRSRVQIVSPTTSTFSPVTPLSHRIPDRPSDEESCHLQYSFCLNGGTCHVYPMLGEYLCHCSEGYIGPRCELKHAPLSKTEATIRVNECSSTNAKLNPGCERPPVEDKDNGRTSGPANRKAYKRFMRHFRSWKRQRLRRMSM</sequence>
<dbReference type="InterPro" id="IPR000742">
    <property type="entry name" value="EGF"/>
</dbReference>
<dbReference type="PROSITE" id="PS00022">
    <property type="entry name" value="EGF_1"/>
    <property type="match status" value="1"/>
</dbReference>
<dbReference type="SUPFAM" id="SSF57196">
    <property type="entry name" value="EGF/Laminin"/>
    <property type="match status" value="1"/>
</dbReference>
<dbReference type="SMART" id="SM00181">
    <property type="entry name" value="EGF"/>
    <property type="match status" value="1"/>
</dbReference>
<dbReference type="CDD" id="cd00054">
    <property type="entry name" value="EGF_CA"/>
    <property type="match status" value="1"/>
</dbReference>